<dbReference type="EMBL" id="FRBC01000022">
    <property type="protein sequence ID" value="SHK87954.1"/>
    <property type="molecule type" value="Genomic_DNA"/>
</dbReference>
<gene>
    <name evidence="5" type="ORF">SAMN05216582_12216</name>
</gene>
<evidence type="ECO:0000313" key="6">
    <source>
        <dbReference type="Proteomes" id="UP000184263"/>
    </source>
</evidence>
<protein>
    <submittedName>
        <fullName evidence="5">3-oxoacyl-[acyl-carrier-protein] synthase-3</fullName>
    </submittedName>
</protein>
<dbReference type="AlphaFoldDB" id="A0A1M6W2G2"/>
<dbReference type="InterPro" id="IPR016039">
    <property type="entry name" value="Thiolase-like"/>
</dbReference>
<dbReference type="CDD" id="cd00830">
    <property type="entry name" value="KAS_III"/>
    <property type="match status" value="1"/>
</dbReference>
<proteinExistence type="predicted"/>
<dbReference type="RefSeq" id="WP_073091266.1">
    <property type="nucleotide sequence ID" value="NZ_FRBC01000022.1"/>
</dbReference>
<dbReference type="GO" id="GO:0004315">
    <property type="term" value="F:3-oxoacyl-[acyl-carrier-protein] synthase activity"/>
    <property type="evidence" value="ECO:0007669"/>
    <property type="project" value="InterPro"/>
</dbReference>
<evidence type="ECO:0000256" key="2">
    <source>
        <dbReference type="ARBA" id="ARBA00023315"/>
    </source>
</evidence>
<reference evidence="5 6" key="1">
    <citation type="submission" date="2016-11" db="EMBL/GenBank/DDBJ databases">
        <authorList>
            <person name="Jaros S."/>
            <person name="Januszkiewicz K."/>
            <person name="Wedrychowicz H."/>
        </authorList>
    </citation>
    <scope>NUCLEOTIDE SEQUENCE [LARGE SCALE GENOMIC DNA]</scope>
    <source>
        <strain evidence="5 6">HD4</strain>
    </source>
</reference>
<dbReference type="Pfam" id="PF08545">
    <property type="entry name" value="ACP_syn_III"/>
    <property type="match status" value="1"/>
</dbReference>
<keyword evidence="2" id="KW-0012">Acyltransferase</keyword>
<keyword evidence="1" id="KW-0808">Transferase</keyword>
<feature type="domain" description="Beta-ketoacyl-[acyl-carrier-protein] synthase III C-terminal" evidence="3">
    <location>
        <begin position="253"/>
        <end position="341"/>
    </location>
</feature>
<dbReference type="GO" id="GO:0006633">
    <property type="term" value="P:fatty acid biosynthetic process"/>
    <property type="evidence" value="ECO:0007669"/>
    <property type="project" value="InterPro"/>
</dbReference>
<accession>A0A1M6W2G2</accession>
<feature type="domain" description="Beta-ketoacyl-[acyl-carrier-protein] synthase III N-terminal" evidence="4">
    <location>
        <begin position="115"/>
        <end position="192"/>
    </location>
</feature>
<dbReference type="PANTHER" id="PTHR34069:SF2">
    <property type="entry name" value="BETA-KETOACYL-[ACYL-CARRIER-PROTEIN] SYNTHASE III"/>
    <property type="match status" value="1"/>
</dbReference>
<dbReference type="InterPro" id="IPR013751">
    <property type="entry name" value="ACP_syn_III_N"/>
</dbReference>
<evidence type="ECO:0000259" key="4">
    <source>
        <dbReference type="Pfam" id="PF08545"/>
    </source>
</evidence>
<dbReference type="InterPro" id="IPR013747">
    <property type="entry name" value="ACP_syn_III_C"/>
</dbReference>
<dbReference type="OrthoDB" id="9815506at2"/>
<dbReference type="SUPFAM" id="SSF53901">
    <property type="entry name" value="Thiolase-like"/>
    <property type="match status" value="1"/>
</dbReference>
<evidence type="ECO:0000259" key="3">
    <source>
        <dbReference type="Pfam" id="PF08541"/>
    </source>
</evidence>
<dbReference type="GO" id="GO:0044550">
    <property type="term" value="P:secondary metabolite biosynthetic process"/>
    <property type="evidence" value="ECO:0007669"/>
    <property type="project" value="TreeGrafter"/>
</dbReference>
<dbReference type="Pfam" id="PF08541">
    <property type="entry name" value="ACP_syn_III_C"/>
    <property type="match status" value="1"/>
</dbReference>
<dbReference type="Proteomes" id="UP000184263">
    <property type="component" value="Unassembled WGS sequence"/>
</dbReference>
<name>A0A1M6W2G2_SELRU</name>
<dbReference type="PANTHER" id="PTHR34069">
    <property type="entry name" value="3-OXOACYL-[ACYL-CARRIER-PROTEIN] SYNTHASE 3"/>
    <property type="match status" value="1"/>
</dbReference>
<evidence type="ECO:0000313" key="5">
    <source>
        <dbReference type="EMBL" id="SHK87954.1"/>
    </source>
</evidence>
<organism evidence="5 6">
    <name type="scientific">Selenomonas ruminantium</name>
    <dbReference type="NCBI Taxonomy" id="971"/>
    <lineage>
        <taxon>Bacteria</taxon>
        <taxon>Bacillati</taxon>
        <taxon>Bacillota</taxon>
        <taxon>Negativicutes</taxon>
        <taxon>Selenomonadales</taxon>
        <taxon>Selenomonadaceae</taxon>
        <taxon>Selenomonas</taxon>
    </lineage>
</organism>
<sequence length="354" mass="40060">MIFEYRNKKITGLLTIVPKNIRTFDEEMENYKADKARNKRLKMVMGYEQHRMFDDDVCVSDIAVFGMEYLFKEGLLKKDEIDALILVTQSPDYFMPATSNIIHGRLGLPEDVYCMDINQGCAGFLVGLMQAFALLDQPTVNKVVMINADVLSRKVSKADRNSYPLVGDAASITIVESCPEENLIQGEIRMDGSRAEMLIIPAGGFRTPSTQETAIMHEDEEGNSRSLDNLVMGGREVFYFVQTEVPKLIESLLERIQMPKEKIDWWMFHQPNKFMVDKLAEALDVPYEKMPSNIVTYFGNASGVTIPTNVVYNIGGKLEQEEYKICFAGFGVGLTWGALVMDVCKLDFCRLIDM</sequence>
<dbReference type="Gene3D" id="3.40.47.10">
    <property type="match status" value="1"/>
</dbReference>
<evidence type="ECO:0000256" key="1">
    <source>
        <dbReference type="ARBA" id="ARBA00022679"/>
    </source>
</evidence>